<reference evidence="1 2" key="1">
    <citation type="submission" date="2020-11" db="EMBL/GenBank/DDBJ databases">
        <title>Pseudomonas fulva producing VIM-24.</title>
        <authorList>
            <person name="Liu S."/>
        </authorList>
    </citation>
    <scope>NUCLEOTIDE SEQUENCE [LARGE SCALE GENOMIC DNA]</scope>
    <source>
        <strain evidence="1 2">ZDHY414</strain>
        <plasmid evidence="1 2">pVIM-24-ZDHY414</plasmid>
    </source>
</reference>
<proteinExistence type="predicted"/>
<evidence type="ECO:0008006" key="3">
    <source>
        <dbReference type="Google" id="ProtNLM"/>
    </source>
</evidence>
<dbReference type="RefSeq" id="WP_139813941.1">
    <property type="nucleotide sequence ID" value="NZ_CP064945.1"/>
</dbReference>
<protein>
    <recommendedName>
        <fullName evidence="3">Transcriptional regulator</fullName>
    </recommendedName>
</protein>
<name>A0A7S9QB68_9PSED</name>
<gene>
    <name evidence="1" type="ORF">IZU98_26435</name>
</gene>
<dbReference type="Proteomes" id="UP000594430">
    <property type="component" value="Plasmid pVIM-24-ZDHY414"/>
</dbReference>
<evidence type="ECO:0000313" key="1">
    <source>
        <dbReference type="EMBL" id="QPH51801.1"/>
    </source>
</evidence>
<keyword evidence="1" id="KW-0614">Plasmid</keyword>
<evidence type="ECO:0000313" key="2">
    <source>
        <dbReference type="Proteomes" id="UP000594430"/>
    </source>
</evidence>
<organism evidence="1 2">
    <name type="scientific">Pseudomonas fulva</name>
    <dbReference type="NCBI Taxonomy" id="47880"/>
    <lineage>
        <taxon>Bacteria</taxon>
        <taxon>Pseudomonadati</taxon>
        <taxon>Pseudomonadota</taxon>
        <taxon>Gammaproteobacteria</taxon>
        <taxon>Pseudomonadales</taxon>
        <taxon>Pseudomonadaceae</taxon>
        <taxon>Pseudomonas</taxon>
    </lineage>
</organism>
<dbReference type="EMBL" id="CP064948">
    <property type="protein sequence ID" value="QPH51801.1"/>
    <property type="molecule type" value="Genomic_DNA"/>
</dbReference>
<geneLocation type="plasmid" evidence="1 2">
    <name>pVIM-24-ZDHY414</name>
</geneLocation>
<dbReference type="AlphaFoldDB" id="A0A7S9QB68"/>
<sequence length="101" mass="10658">MSQSKTPLLANHSFSRGPANVVISELDMLALRTLNQIGGKVSTPADLGNALDGNLDASRKSLLGGRHLRRLESVGFVKALERPTGGYQITVTGRAAVSSEN</sequence>
<accession>A0A7S9QB68</accession>